<evidence type="ECO:0000313" key="8">
    <source>
        <dbReference type="EMBL" id="KAK0627196.1"/>
    </source>
</evidence>
<dbReference type="AlphaFoldDB" id="A0AA39X4L5"/>
<comment type="caution">
    <text evidence="8">The sequence shown here is derived from an EMBL/GenBank/DDBJ whole genome shotgun (WGS) entry which is preliminary data.</text>
</comment>
<gene>
    <name evidence="8" type="ORF">B0T14DRAFT_512041</name>
</gene>
<reference evidence="8" key="1">
    <citation type="submission" date="2023-06" db="EMBL/GenBank/DDBJ databases">
        <title>Genome-scale phylogeny and comparative genomics of the fungal order Sordariales.</title>
        <authorList>
            <consortium name="Lawrence Berkeley National Laboratory"/>
            <person name="Hensen N."/>
            <person name="Bonometti L."/>
            <person name="Westerberg I."/>
            <person name="Brannstrom I.O."/>
            <person name="Guillou S."/>
            <person name="Cros-Aarteil S."/>
            <person name="Calhoun S."/>
            <person name="Haridas S."/>
            <person name="Kuo A."/>
            <person name="Mondo S."/>
            <person name="Pangilinan J."/>
            <person name="Riley R."/>
            <person name="Labutti K."/>
            <person name="Andreopoulos B."/>
            <person name="Lipzen A."/>
            <person name="Chen C."/>
            <person name="Yanf M."/>
            <person name="Daum C."/>
            <person name="Ng V."/>
            <person name="Clum A."/>
            <person name="Steindorff A."/>
            <person name="Ohm R."/>
            <person name="Martin F."/>
            <person name="Silar P."/>
            <person name="Natvig D."/>
            <person name="Lalanne C."/>
            <person name="Gautier V."/>
            <person name="Ament-Velasquez S.L."/>
            <person name="Kruys A."/>
            <person name="Hutchinson M.I."/>
            <person name="Powell A.J."/>
            <person name="Barry K."/>
            <person name="Miller A.N."/>
            <person name="Grigoriev I.V."/>
            <person name="Debuchy R."/>
            <person name="Gladieux P."/>
            <person name="Thoren M.H."/>
            <person name="Johannesson H."/>
        </authorList>
    </citation>
    <scope>NUCLEOTIDE SEQUENCE</scope>
    <source>
        <strain evidence="8">CBS 606.72</strain>
    </source>
</reference>
<keyword evidence="2" id="KW-0805">Transcription regulation</keyword>
<dbReference type="PROSITE" id="PS50066">
    <property type="entry name" value="MADS_BOX_2"/>
    <property type="match status" value="1"/>
</dbReference>
<keyword evidence="4" id="KW-0804">Transcription</keyword>
<evidence type="ECO:0000256" key="6">
    <source>
        <dbReference type="SAM" id="MobiDB-lite"/>
    </source>
</evidence>
<evidence type="ECO:0000313" key="9">
    <source>
        <dbReference type="Proteomes" id="UP001175000"/>
    </source>
</evidence>
<keyword evidence="9" id="KW-1185">Reference proteome</keyword>
<dbReference type="GO" id="GO:0005634">
    <property type="term" value="C:nucleus"/>
    <property type="evidence" value="ECO:0007669"/>
    <property type="project" value="UniProtKB-SubCell"/>
</dbReference>
<keyword evidence="3" id="KW-0238">DNA-binding</keyword>
<evidence type="ECO:0000256" key="2">
    <source>
        <dbReference type="ARBA" id="ARBA00023015"/>
    </source>
</evidence>
<dbReference type="SUPFAM" id="SSF55455">
    <property type="entry name" value="SRF-like"/>
    <property type="match status" value="1"/>
</dbReference>
<name>A0AA39X4L5_9PEZI</name>
<evidence type="ECO:0000256" key="5">
    <source>
        <dbReference type="ARBA" id="ARBA00023242"/>
    </source>
</evidence>
<dbReference type="InterPro" id="IPR036879">
    <property type="entry name" value="TF_MADSbox_sf"/>
</dbReference>
<organism evidence="8 9">
    <name type="scientific">Immersiella caudata</name>
    <dbReference type="NCBI Taxonomy" id="314043"/>
    <lineage>
        <taxon>Eukaryota</taxon>
        <taxon>Fungi</taxon>
        <taxon>Dikarya</taxon>
        <taxon>Ascomycota</taxon>
        <taxon>Pezizomycotina</taxon>
        <taxon>Sordariomycetes</taxon>
        <taxon>Sordariomycetidae</taxon>
        <taxon>Sordariales</taxon>
        <taxon>Lasiosphaeriaceae</taxon>
        <taxon>Immersiella</taxon>
    </lineage>
</organism>
<evidence type="ECO:0000256" key="1">
    <source>
        <dbReference type="ARBA" id="ARBA00004123"/>
    </source>
</evidence>
<comment type="subcellular location">
    <subcellularLocation>
        <location evidence="1">Nucleus</location>
    </subcellularLocation>
</comment>
<proteinExistence type="predicted"/>
<evidence type="ECO:0000259" key="7">
    <source>
        <dbReference type="PROSITE" id="PS50066"/>
    </source>
</evidence>
<feature type="domain" description="MADS-box" evidence="7">
    <location>
        <begin position="22"/>
        <end position="60"/>
    </location>
</feature>
<dbReference type="InterPro" id="IPR002100">
    <property type="entry name" value="TF_MADSbox"/>
</dbReference>
<feature type="region of interest" description="Disordered" evidence="6">
    <location>
        <begin position="1"/>
        <end position="22"/>
    </location>
</feature>
<dbReference type="Pfam" id="PF00319">
    <property type="entry name" value="SRF-TF"/>
    <property type="match status" value="1"/>
</dbReference>
<sequence length="99" mass="11050">MRPTATAAAKSEAKRQSTKAFKRRKTLTKKAHEFYMDCGFEILLLLQKGSGRSYIYTSSGIPSSWHPIVEGLKQTYPLPIVYTPVTLAKEQSQKVLASS</sequence>
<dbReference type="EMBL" id="JAULSU010000002">
    <property type="protein sequence ID" value="KAK0627196.1"/>
    <property type="molecule type" value="Genomic_DNA"/>
</dbReference>
<dbReference type="GO" id="GO:0045944">
    <property type="term" value="P:positive regulation of transcription by RNA polymerase II"/>
    <property type="evidence" value="ECO:0007669"/>
    <property type="project" value="UniProtKB-ARBA"/>
</dbReference>
<dbReference type="GO" id="GO:0003677">
    <property type="term" value="F:DNA binding"/>
    <property type="evidence" value="ECO:0007669"/>
    <property type="project" value="UniProtKB-KW"/>
</dbReference>
<keyword evidence="5" id="KW-0539">Nucleus</keyword>
<dbReference type="Proteomes" id="UP001175000">
    <property type="component" value="Unassembled WGS sequence"/>
</dbReference>
<evidence type="ECO:0000256" key="4">
    <source>
        <dbReference type="ARBA" id="ARBA00023163"/>
    </source>
</evidence>
<protein>
    <recommendedName>
        <fullName evidence="7">MADS-box domain-containing protein</fullName>
    </recommendedName>
</protein>
<dbReference type="GO" id="GO:0046983">
    <property type="term" value="F:protein dimerization activity"/>
    <property type="evidence" value="ECO:0007669"/>
    <property type="project" value="InterPro"/>
</dbReference>
<dbReference type="Gene3D" id="3.40.1810.10">
    <property type="entry name" value="Transcription factor, MADS-box"/>
    <property type="match status" value="1"/>
</dbReference>
<evidence type="ECO:0000256" key="3">
    <source>
        <dbReference type="ARBA" id="ARBA00023125"/>
    </source>
</evidence>
<accession>A0AA39X4L5</accession>